<dbReference type="SUPFAM" id="SSF160719">
    <property type="entry name" value="gpW/gp25-like"/>
    <property type="match status" value="1"/>
</dbReference>
<evidence type="ECO:0000313" key="2">
    <source>
        <dbReference type="Proteomes" id="UP000604341"/>
    </source>
</evidence>
<gene>
    <name evidence="1" type="ORF">GCM10010844_38570</name>
</gene>
<dbReference type="Gene3D" id="3.10.450.40">
    <property type="match status" value="1"/>
</dbReference>
<evidence type="ECO:0000313" key="1">
    <source>
        <dbReference type="EMBL" id="GGL15958.1"/>
    </source>
</evidence>
<dbReference type="EMBL" id="BMPE01000021">
    <property type="protein sequence ID" value="GGL15958.1"/>
    <property type="molecule type" value="Genomic_DNA"/>
</dbReference>
<evidence type="ECO:0008006" key="3">
    <source>
        <dbReference type="Google" id="ProtNLM"/>
    </source>
</evidence>
<dbReference type="Proteomes" id="UP000604341">
    <property type="component" value="Unassembled WGS sequence"/>
</dbReference>
<dbReference type="RefSeq" id="WP_189070613.1">
    <property type="nucleotide sequence ID" value="NZ_BMPE01000021.1"/>
</dbReference>
<sequence length="132" mass="14017">MSYLGVDFSTRAGLTGELVAGRDLLVESLARRLRTRRGALFYDPEFGSYLPDYLGERVEDAGAEAAAICQLDLEEDPRVISAAVTVEQVALEGVQLRATLDTITGPISLIVDAVHAPDALPVVSEGVPYGVG</sequence>
<proteinExistence type="predicted"/>
<keyword evidence="2" id="KW-1185">Reference proteome</keyword>
<name>A0ABQ2FQ53_9DEIO</name>
<accession>A0ABQ2FQ53</accession>
<protein>
    <recommendedName>
        <fullName evidence="3">IraD/Gp25-like domain-containing protein</fullName>
    </recommendedName>
</protein>
<comment type="caution">
    <text evidence="1">The sequence shown here is derived from an EMBL/GenBank/DDBJ whole genome shotgun (WGS) entry which is preliminary data.</text>
</comment>
<reference evidence="2" key="1">
    <citation type="journal article" date="2019" name="Int. J. Syst. Evol. Microbiol.">
        <title>The Global Catalogue of Microorganisms (GCM) 10K type strain sequencing project: providing services to taxonomists for standard genome sequencing and annotation.</title>
        <authorList>
            <consortium name="The Broad Institute Genomics Platform"/>
            <consortium name="The Broad Institute Genome Sequencing Center for Infectious Disease"/>
            <person name="Wu L."/>
            <person name="Ma J."/>
        </authorList>
    </citation>
    <scope>NUCLEOTIDE SEQUENCE [LARGE SCALE GENOMIC DNA]</scope>
    <source>
        <strain evidence="2">JCM 19173</strain>
    </source>
</reference>
<organism evidence="1 2">
    <name type="scientific">Deinococcus radiotolerans</name>
    <dbReference type="NCBI Taxonomy" id="1309407"/>
    <lineage>
        <taxon>Bacteria</taxon>
        <taxon>Thermotogati</taxon>
        <taxon>Deinococcota</taxon>
        <taxon>Deinococci</taxon>
        <taxon>Deinococcales</taxon>
        <taxon>Deinococcaceae</taxon>
        <taxon>Deinococcus</taxon>
    </lineage>
</organism>